<dbReference type="GO" id="GO:0033539">
    <property type="term" value="P:fatty acid beta-oxidation using acyl-CoA dehydrogenase"/>
    <property type="evidence" value="ECO:0007669"/>
    <property type="project" value="TreeGrafter"/>
</dbReference>
<evidence type="ECO:0000256" key="6">
    <source>
        <dbReference type="ARBA" id="ARBA00070315"/>
    </source>
</evidence>
<dbReference type="PANTHER" id="PTHR21294">
    <property type="entry name" value="ELECTRON TRANSFER FLAVOPROTEIN BETA-SUBUNIT"/>
    <property type="match status" value="1"/>
</dbReference>
<evidence type="ECO:0000256" key="7">
    <source>
        <dbReference type="PIRNR" id="PIRNR000090"/>
    </source>
</evidence>
<feature type="domain" description="Electron transfer flavoprotein alpha/beta-subunit N-terminal" evidence="8">
    <location>
        <begin position="26"/>
        <end position="226"/>
    </location>
</feature>
<dbReference type="GO" id="GO:0009063">
    <property type="term" value="P:amino acid catabolic process"/>
    <property type="evidence" value="ECO:0007669"/>
    <property type="project" value="TreeGrafter"/>
</dbReference>
<comment type="similarity">
    <text evidence="2 7">Belongs to the ETF beta-subunit/FixA family.</text>
</comment>
<accession>A0A061HCW0</accession>
<dbReference type="OrthoDB" id="276685at2759"/>
<dbReference type="Proteomes" id="UP000053110">
    <property type="component" value="Unassembled WGS sequence"/>
</dbReference>
<dbReference type="Gene3D" id="3.40.50.620">
    <property type="entry name" value="HUPs"/>
    <property type="match status" value="1"/>
</dbReference>
<dbReference type="GO" id="GO:0009055">
    <property type="term" value="F:electron transfer activity"/>
    <property type="evidence" value="ECO:0007669"/>
    <property type="project" value="InterPro"/>
</dbReference>
<dbReference type="InterPro" id="IPR014730">
    <property type="entry name" value="ETF_a/b_N"/>
</dbReference>
<gene>
    <name evidence="9" type="ORF">BGT96224_3359</name>
    <name evidence="10" type="ORF">BGT96224V2_LOCUS6261</name>
</gene>
<sequence length="263" mass="28523">MTALRILVPVKRVIDYAVKPRVNSTQTDIITAGVKHSLNPFDEISVEEAVRFRERHIKSPSANNPKVEEIIAFTVGPPKSIDVLKTAMAMGADRSIFVEVPEGEQPESLGVAKLLAKIVERENISLVLAGKQSIDSDAHSVGGMLGGFLGWGFAGQASKISFEESGACTVEKEVDGGTEIVKGSLPMVITADLRLNEPRYASLQNIMKAKKKRVDKLTPEELGVDLKRRLVTKKVVEPEARKGGGKVSDVDGMIQRLRELGAI</sequence>
<dbReference type="EMBL" id="KE375187">
    <property type="protein sequence ID" value="EPQ62161.1"/>
    <property type="molecule type" value="Genomic_DNA"/>
</dbReference>
<protein>
    <recommendedName>
        <fullName evidence="6 7">Probable electron transfer flavoprotein subunit beta</fullName>
    </recommendedName>
</protein>
<dbReference type="SMART" id="SM00893">
    <property type="entry name" value="ETF"/>
    <property type="match status" value="1"/>
</dbReference>
<dbReference type="Pfam" id="PF01012">
    <property type="entry name" value="ETF"/>
    <property type="match status" value="1"/>
</dbReference>
<evidence type="ECO:0000313" key="9">
    <source>
        <dbReference type="EMBL" id="EPQ62161.1"/>
    </source>
</evidence>
<dbReference type="InterPro" id="IPR033948">
    <property type="entry name" value="ETF_beta_N"/>
</dbReference>
<organism evidence="10">
    <name type="scientific">Blumeria graminis f. sp. tritici 96224</name>
    <dbReference type="NCBI Taxonomy" id="1268274"/>
    <lineage>
        <taxon>Eukaryota</taxon>
        <taxon>Fungi</taxon>
        <taxon>Dikarya</taxon>
        <taxon>Ascomycota</taxon>
        <taxon>Pezizomycotina</taxon>
        <taxon>Leotiomycetes</taxon>
        <taxon>Erysiphales</taxon>
        <taxon>Erysiphaceae</taxon>
        <taxon>Blumeria</taxon>
    </lineage>
</organism>
<reference evidence="10" key="3">
    <citation type="submission" date="2018-07" db="EMBL/GenBank/DDBJ databases">
        <authorList>
            <person name="Quirk P.G."/>
            <person name="Krulwich T.A."/>
        </authorList>
    </citation>
    <scope>NUCLEOTIDE SEQUENCE</scope>
    <source>
        <strain evidence="10">96224</strain>
    </source>
</reference>
<dbReference type="GO" id="GO:0005759">
    <property type="term" value="C:mitochondrial matrix"/>
    <property type="evidence" value="ECO:0007669"/>
    <property type="project" value="UniProtKB-SubCell"/>
</dbReference>
<keyword evidence="4 7" id="KW-0249">Electron transport</keyword>
<dbReference type="HOGENOM" id="CLU_060196_0_1_1"/>
<evidence type="ECO:0000256" key="4">
    <source>
        <dbReference type="ARBA" id="ARBA00022982"/>
    </source>
</evidence>
<name>A0A061HCW0_BLUGR</name>
<dbReference type="InterPro" id="IPR014729">
    <property type="entry name" value="Rossmann-like_a/b/a_fold"/>
</dbReference>
<reference evidence="9" key="2">
    <citation type="submission" date="2013-01" db="EMBL/GenBank/DDBJ databases">
        <title>The wheat powdery mildew genome reveals unique evolution of an obligate biotroph.</title>
        <authorList>
            <person name="Oberhaensli S."/>
            <person name="Wicker T."/>
            <person name="Keller B."/>
        </authorList>
    </citation>
    <scope>NUCLEOTIDE SEQUENCE</scope>
    <source>
        <strain evidence="9">96224</strain>
    </source>
</reference>
<dbReference type="InterPro" id="IPR012255">
    <property type="entry name" value="ETF_b"/>
</dbReference>
<comment type="subunit">
    <text evidence="7">Heterodimer of an alpha and a beta subunit.</text>
</comment>
<keyword evidence="3 7" id="KW-0813">Transport</keyword>
<evidence type="ECO:0000256" key="5">
    <source>
        <dbReference type="ARBA" id="ARBA00025416"/>
    </source>
</evidence>
<comment type="function">
    <text evidence="5 7">The electron transfer flavoprotein serves as a specific electron acceptor for several dehydrogenases, including five acyl-CoA dehydrogenases, glutaryl-CoA and sarcosine dehydrogenase. It transfers the electrons to the main mitochondrial respiratory chain via ETF-ubiquinone oxidoreductase (ETF dehydrogenase).</text>
</comment>
<reference evidence="11" key="1">
    <citation type="journal article" date="2013" name="Nat. Genet.">
        <title>The wheat powdery mildew genome shows the unique evolution of an obligate biotroph.</title>
        <authorList>
            <person name="Wicker T."/>
            <person name="Oberhaensli S."/>
            <person name="Parlange F."/>
            <person name="Buchmann J.P."/>
            <person name="Shatalina M."/>
            <person name="Roffler S."/>
            <person name="Ben-David R."/>
            <person name="Dolezel J."/>
            <person name="Simkova H."/>
            <person name="Schulze-Lefert P."/>
            <person name="Spanu P.D."/>
            <person name="Bruggmann R."/>
            <person name="Amselem J."/>
            <person name="Quesneville H."/>
            <person name="Ver Loren van Themaat E."/>
            <person name="Paape T."/>
            <person name="Shimizu K.K."/>
            <person name="Keller B."/>
        </authorList>
    </citation>
    <scope>NUCLEOTIDE SEQUENCE [LARGE SCALE GENOMIC DNA]</scope>
    <source>
        <strain evidence="11">96224</strain>
    </source>
</reference>
<dbReference type="PANTHER" id="PTHR21294:SF8">
    <property type="entry name" value="ELECTRON TRANSFER FLAVOPROTEIN SUBUNIT BETA"/>
    <property type="match status" value="1"/>
</dbReference>
<evidence type="ECO:0000313" key="10">
    <source>
        <dbReference type="EMBL" id="SUZ13101.1"/>
    </source>
</evidence>
<evidence type="ECO:0000313" key="11">
    <source>
        <dbReference type="Proteomes" id="UP000053110"/>
    </source>
</evidence>
<dbReference type="EMBL" id="UIGY01000214">
    <property type="protein sequence ID" value="SUZ13101.1"/>
    <property type="molecule type" value="Genomic_DNA"/>
</dbReference>
<dbReference type="PIRSF" id="PIRSF000090">
    <property type="entry name" value="Beta-ETF"/>
    <property type="match status" value="1"/>
</dbReference>
<evidence type="ECO:0000256" key="1">
    <source>
        <dbReference type="ARBA" id="ARBA00004305"/>
    </source>
</evidence>
<evidence type="ECO:0000256" key="3">
    <source>
        <dbReference type="ARBA" id="ARBA00022448"/>
    </source>
</evidence>
<proteinExistence type="inferred from homology"/>
<dbReference type="FunFam" id="3.40.50.620:FF:000011">
    <property type="entry name" value="Electron transfer flavoprotein subunit beta"/>
    <property type="match status" value="1"/>
</dbReference>
<dbReference type="PROSITE" id="PS01065">
    <property type="entry name" value="ETF_BETA"/>
    <property type="match status" value="1"/>
</dbReference>
<dbReference type="InterPro" id="IPR000049">
    <property type="entry name" value="ET-Flavoprotein_bsu_CS"/>
</dbReference>
<evidence type="ECO:0000256" key="2">
    <source>
        <dbReference type="ARBA" id="ARBA00007557"/>
    </source>
</evidence>
<dbReference type="SUPFAM" id="SSF52402">
    <property type="entry name" value="Adenine nucleotide alpha hydrolases-like"/>
    <property type="match status" value="1"/>
</dbReference>
<comment type="cofactor">
    <cofactor evidence="7">
        <name>FAD</name>
        <dbReference type="ChEBI" id="CHEBI:57692"/>
    </cofactor>
    <text evidence="7">Binds 1 FAD per dimer.</text>
</comment>
<evidence type="ECO:0000259" key="8">
    <source>
        <dbReference type="SMART" id="SM00893"/>
    </source>
</evidence>
<dbReference type="CDD" id="cd01714">
    <property type="entry name" value="ETF_beta"/>
    <property type="match status" value="1"/>
</dbReference>
<keyword evidence="7" id="KW-0496">Mitochondrion</keyword>
<comment type="subcellular location">
    <subcellularLocation>
        <location evidence="1 7">Mitochondrion matrix</location>
    </subcellularLocation>
</comment>
<comment type="cofactor">
    <cofactor evidence="7">
        <name>AMP</name>
        <dbReference type="ChEBI" id="CHEBI:456215"/>
    </cofactor>
    <text evidence="7">Binds 1 AMP per subunit.</text>
</comment>
<dbReference type="AlphaFoldDB" id="A0A061HCW0"/>